<dbReference type="InterPro" id="IPR023000">
    <property type="entry name" value="Shikimate_kinase_CS"/>
</dbReference>
<comment type="function">
    <text evidence="11">Catalyzes the specific phosphorylation of the 3-hydroxyl group of shikimic acid using ATP as a cosubstrate.</text>
</comment>
<keyword evidence="9 11" id="KW-0057">Aromatic amino acid biosynthesis</keyword>
<name>A0AB38YFE8_9GAMM</name>
<dbReference type="GO" id="GO:0009073">
    <property type="term" value="P:aromatic amino acid family biosynthetic process"/>
    <property type="evidence" value="ECO:0007669"/>
    <property type="project" value="UniProtKB-KW"/>
</dbReference>
<dbReference type="InterPro" id="IPR000623">
    <property type="entry name" value="Shikimate_kinase/TSH1"/>
</dbReference>
<dbReference type="InterPro" id="IPR031322">
    <property type="entry name" value="Shikimate/glucono_kinase"/>
</dbReference>
<dbReference type="EMBL" id="CP101717">
    <property type="protein sequence ID" value="WLD57897.1"/>
    <property type="molecule type" value="Genomic_DNA"/>
</dbReference>
<feature type="binding site" evidence="11">
    <location>
        <position position="116"/>
    </location>
    <ligand>
        <name>substrate</name>
    </ligand>
</feature>
<comment type="pathway">
    <text evidence="1 11">Metabolic intermediate biosynthesis; chorismate biosynthesis; chorismate from D-erythrose 4-phosphate and phosphoenolpyruvate: step 5/7.</text>
</comment>
<evidence type="ECO:0000256" key="9">
    <source>
        <dbReference type="ARBA" id="ARBA00023141"/>
    </source>
</evidence>
<protein>
    <recommendedName>
        <fullName evidence="3 11">Shikimate kinase</fullName>
        <shortName evidence="11">SK</shortName>
        <ecNumber evidence="3 11">2.7.1.71</ecNumber>
    </recommendedName>
</protein>
<feature type="binding site" evidence="11">
    <location>
        <position position="59"/>
    </location>
    <ligand>
        <name>substrate</name>
    </ligand>
</feature>
<comment type="cofactor">
    <cofactor evidence="11">
        <name>Mg(2+)</name>
        <dbReference type="ChEBI" id="CHEBI:18420"/>
    </cofactor>
    <text evidence="11">Binds 1 Mg(2+) ion per subunit.</text>
</comment>
<dbReference type="InterPro" id="IPR027417">
    <property type="entry name" value="P-loop_NTPase"/>
</dbReference>
<evidence type="ECO:0000256" key="1">
    <source>
        <dbReference type="ARBA" id="ARBA00004842"/>
    </source>
</evidence>
<evidence type="ECO:0000256" key="2">
    <source>
        <dbReference type="ARBA" id="ARBA00006997"/>
    </source>
</evidence>
<dbReference type="GO" id="GO:0000287">
    <property type="term" value="F:magnesium ion binding"/>
    <property type="evidence" value="ECO:0007669"/>
    <property type="project" value="UniProtKB-UniRule"/>
</dbReference>
<keyword evidence="11" id="KW-0479">Metal-binding</keyword>
<dbReference type="PROSITE" id="PS01128">
    <property type="entry name" value="SHIKIMATE_KINASE"/>
    <property type="match status" value="1"/>
</dbReference>
<comment type="subunit">
    <text evidence="11">Monomer.</text>
</comment>
<evidence type="ECO:0000313" key="12">
    <source>
        <dbReference type="EMBL" id="WLD57897.1"/>
    </source>
</evidence>
<comment type="similarity">
    <text evidence="2 11">Belongs to the shikimate kinase family.</text>
</comment>
<feature type="binding site" evidence="11">
    <location>
        <position position="37"/>
    </location>
    <ligand>
        <name>substrate</name>
    </ligand>
</feature>
<keyword evidence="5 11" id="KW-0808">Transferase</keyword>
<evidence type="ECO:0000256" key="10">
    <source>
        <dbReference type="ARBA" id="ARBA00048567"/>
    </source>
</evidence>
<proteinExistence type="inferred from homology"/>
<keyword evidence="6 11" id="KW-0547">Nucleotide-binding</keyword>
<dbReference type="CDD" id="cd00464">
    <property type="entry name" value="SK"/>
    <property type="match status" value="1"/>
</dbReference>
<dbReference type="GO" id="GO:0009423">
    <property type="term" value="P:chorismate biosynthetic process"/>
    <property type="evidence" value="ECO:0007669"/>
    <property type="project" value="UniProtKB-UniRule"/>
</dbReference>
<evidence type="ECO:0000256" key="8">
    <source>
        <dbReference type="ARBA" id="ARBA00022840"/>
    </source>
</evidence>
<evidence type="ECO:0000256" key="3">
    <source>
        <dbReference type="ARBA" id="ARBA00012154"/>
    </source>
</evidence>
<keyword evidence="7 11" id="KW-0418">Kinase</keyword>
<organism evidence="12">
    <name type="scientific">Salinispirillum sp. LH 10-3-1</name>
    <dbReference type="NCBI Taxonomy" id="2952525"/>
    <lineage>
        <taxon>Bacteria</taxon>
        <taxon>Pseudomonadati</taxon>
        <taxon>Pseudomonadota</taxon>
        <taxon>Gammaproteobacteria</taxon>
        <taxon>Oceanospirillales</taxon>
        <taxon>Saccharospirillaceae</taxon>
        <taxon>Salinispirillum</taxon>
    </lineage>
</organism>
<keyword evidence="11" id="KW-0460">Magnesium</keyword>
<comment type="subcellular location">
    <subcellularLocation>
        <location evidence="11">Cytoplasm</location>
    </subcellularLocation>
</comment>
<dbReference type="EC" id="2.7.1.71" evidence="3 11"/>
<dbReference type="RefSeq" id="WP_370529874.1">
    <property type="nucleotide sequence ID" value="NZ_CP101717.1"/>
</dbReference>
<dbReference type="PRINTS" id="PR01100">
    <property type="entry name" value="SHIKIMTKNASE"/>
</dbReference>
<comment type="caution">
    <text evidence="11">Lacks conserved residue(s) required for the propagation of feature annotation.</text>
</comment>
<gene>
    <name evidence="11" type="primary">aroK</name>
    <name evidence="12" type="ORF">NFC81_14455</name>
</gene>
<dbReference type="GO" id="GO:0004765">
    <property type="term" value="F:shikimate kinase activity"/>
    <property type="evidence" value="ECO:0007669"/>
    <property type="project" value="UniProtKB-UniRule"/>
</dbReference>
<keyword evidence="4 11" id="KW-0028">Amino-acid biosynthesis</keyword>
<dbReference type="Pfam" id="PF01202">
    <property type="entry name" value="SKI"/>
    <property type="match status" value="1"/>
</dbReference>
<evidence type="ECO:0000256" key="11">
    <source>
        <dbReference type="HAMAP-Rule" id="MF_00109"/>
    </source>
</evidence>
<evidence type="ECO:0000256" key="5">
    <source>
        <dbReference type="ARBA" id="ARBA00022679"/>
    </source>
</evidence>
<evidence type="ECO:0000256" key="7">
    <source>
        <dbReference type="ARBA" id="ARBA00022777"/>
    </source>
</evidence>
<feature type="binding site" evidence="11">
    <location>
        <position position="13"/>
    </location>
    <ligand>
        <name>substrate</name>
    </ligand>
</feature>
<reference evidence="12" key="1">
    <citation type="submission" date="2022-07" db="EMBL/GenBank/DDBJ databases">
        <title>Complete genome sequence of Salinispirillum sp. LH10-3-1 capable of multiple carbohydrate inversion isolated from a soda lake.</title>
        <authorList>
            <person name="Liu J."/>
            <person name="Zhai Y."/>
            <person name="Zhang H."/>
            <person name="Yang H."/>
            <person name="Qu J."/>
            <person name="Li J."/>
        </authorList>
    </citation>
    <scope>NUCLEOTIDE SEQUENCE</scope>
    <source>
        <strain evidence="12">LH 10-3-1</strain>
    </source>
</reference>
<keyword evidence="11" id="KW-0963">Cytoplasm</keyword>
<dbReference type="AlphaFoldDB" id="A0AB38YFE8"/>
<dbReference type="PANTHER" id="PTHR21087">
    <property type="entry name" value="SHIKIMATE KINASE"/>
    <property type="match status" value="1"/>
</dbReference>
<dbReference type="GO" id="GO:0005524">
    <property type="term" value="F:ATP binding"/>
    <property type="evidence" value="ECO:0007669"/>
    <property type="project" value="UniProtKB-UniRule"/>
</dbReference>
<dbReference type="GO" id="GO:0005829">
    <property type="term" value="C:cytosol"/>
    <property type="evidence" value="ECO:0007669"/>
    <property type="project" value="TreeGrafter"/>
</dbReference>
<accession>A0AB38YFE8</accession>
<feature type="binding site" evidence="11">
    <location>
        <position position="97"/>
    </location>
    <ligand>
        <name>ATP</name>
        <dbReference type="ChEBI" id="CHEBI:30616"/>
    </ligand>
</feature>
<dbReference type="Gene3D" id="3.40.50.300">
    <property type="entry name" value="P-loop containing nucleotide triphosphate hydrolases"/>
    <property type="match status" value="1"/>
</dbReference>
<evidence type="ECO:0000256" key="6">
    <source>
        <dbReference type="ARBA" id="ARBA00022741"/>
    </source>
</evidence>
<dbReference type="PANTHER" id="PTHR21087:SF16">
    <property type="entry name" value="SHIKIMATE KINASE 1, CHLOROPLASTIC"/>
    <property type="match status" value="1"/>
</dbReference>
<evidence type="ECO:0000256" key="4">
    <source>
        <dbReference type="ARBA" id="ARBA00022605"/>
    </source>
</evidence>
<keyword evidence="8 11" id="KW-0067">ATP-binding</keyword>
<dbReference type="GO" id="GO:0008652">
    <property type="term" value="P:amino acid biosynthetic process"/>
    <property type="evidence" value="ECO:0007669"/>
    <property type="project" value="UniProtKB-KW"/>
</dbReference>
<dbReference type="HAMAP" id="MF_00109">
    <property type="entry name" value="Shikimate_kinase"/>
    <property type="match status" value="1"/>
</dbReference>
<dbReference type="SUPFAM" id="SSF52540">
    <property type="entry name" value="P-loop containing nucleoside triphosphate hydrolases"/>
    <property type="match status" value="1"/>
</dbReference>
<sequence length="153" mass="17631">MAEVLGKAFIDSDKVIEERAGANIPWIFDLEGEPGFRERECYAIDELTQQGDLVLATGGGVVKSPENRRWLHERGWVVYLRTRVDTQLERTAKDKNRPLLQQADPRAVLTRLLQEREPYYLETAHLVVDTDDVSPRALADHIAQEFQRYHEDS</sequence>
<comment type="catalytic activity">
    <reaction evidence="10 11">
        <text>shikimate + ATP = 3-phosphoshikimate + ADP + H(+)</text>
        <dbReference type="Rhea" id="RHEA:13121"/>
        <dbReference type="ChEBI" id="CHEBI:15378"/>
        <dbReference type="ChEBI" id="CHEBI:30616"/>
        <dbReference type="ChEBI" id="CHEBI:36208"/>
        <dbReference type="ChEBI" id="CHEBI:145989"/>
        <dbReference type="ChEBI" id="CHEBI:456216"/>
        <dbReference type="EC" id="2.7.1.71"/>
    </reaction>
</comment>